<dbReference type="KEGG" id="tng:GSTEN00038661G001"/>
<comment type="catalytic activity">
    <reaction evidence="7">
        <text>L-threonyl-[protein] + ATP = O-phospho-L-threonyl-[protein] + ADP + H(+)</text>
        <dbReference type="Rhea" id="RHEA:46608"/>
        <dbReference type="Rhea" id="RHEA-COMP:11060"/>
        <dbReference type="Rhea" id="RHEA-COMP:11605"/>
        <dbReference type="ChEBI" id="CHEBI:15378"/>
        <dbReference type="ChEBI" id="CHEBI:30013"/>
        <dbReference type="ChEBI" id="CHEBI:30616"/>
        <dbReference type="ChEBI" id="CHEBI:61977"/>
        <dbReference type="ChEBI" id="CHEBI:456216"/>
        <dbReference type="EC" id="2.7.11.1"/>
    </reaction>
</comment>
<reference evidence="10" key="2">
    <citation type="submission" date="2004-02" db="EMBL/GenBank/DDBJ databases">
        <authorList>
            <consortium name="Genoscope"/>
            <consortium name="Whitehead Institute Centre for Genome Research"/>
        </authorList>
    </citation>
    <scope>NUCLEOTIDE SEQUENCE</scope>
</reference>
<keyword evidence="2" id="KW-0723">Serine/threonine-protein kinase</keyword>
<feature type="domain" description="RIO-type" evidence="9">
    <location>
        <begin position="1"/>
        <end position="28"/>
    </location>
</feature>
<dbReference type="Pfam" id="PF01163">
    <property type="entry name" value="RIO1"/>
    <property type="match status" value="1"/>
</dbReference>
<protein>
    <recommendedName>
        <fullName evidence="1">non-specific serine/threonine protein kinase</fullName>
        <ecNumber evidence="1">2.7.11.1</ecNumber>
    </recommendedName>
</protein>
<dbReference type="Gene3D" id="3.30.200.20">
    <property type="entry name" value="Phosphorylase Kinase, domain 1"/>
    <property type="match status" value="1"/>
</dbReference>
<feature type="non-terminal residue" evidence="10">
    <location>
        <position position="28"/>
    </location>
</feature>
<dbReference type="GO" id="GO:0004674">
    <property type="term" value="F:protein serine/threonine kinase activity"/>
    <property type="evidence" value="ECO:0007669"/>
    <property type="project" value="UniProtKB-KW"/>
</dbReference>
<evidence type="ECO:0000256" key="1">
    <source>
        <dbReference type="ARBA" id="ARBA00012513"/>
    </source>
</evidence>
<name>Q4RB48_TETNG</name>
<evidence type="ECO:0000259" key="9">
    <source>
        <dbReference type="Pfam" id="PF01163"/>
    </source>
</evidence>
<reference evidence="10" key="1">
    <citation type="journal article" date="2004" name="Nature">
        <title>Genome duplication in the teleost fish Tetraodon nigroviridis reveals the early vertebrate proto-karyotype.</title>
        <authorList>
            <person name="Jaillon O."/>
            <person name="Aury J.-M."/>
            <person name="Brunet F."/>
            <person name="Petit J.-L."/>
            <person name="Stange-Thomann N."/>
            <person name="Mauceli E."/>
            <person name="Bouneau L."/>
            <person name="Fischer C."/>
            <person name="Ozouf-Costaz C."/>
            <person name="Bernot A."/>
            <person name="Nicaud S."/>
            <person name="Jaffe D."/>
            <person name="Fisher S."/>
            <person name="Lutfalla G."/>
            <person name="Dossat C."/>
            <person name="Segurens B."/>
            <person name="Dasilva C."/>
            <person name="Salanoubat M."/>
            <person name="Levy M."/>
            <person name="Boudet N."/>
            <person name="Castellano S."/>
            <person name="Anthouard V."/>
            <person name="Jubin C."/>
            <person name="Castelli V."/>
            <person name="Katinka M."/>
            <person name="Vacherie B."/>
            <person name="Biemont C."/>
            <person name="Skalli Z."/>
            <person name="Cattolico L."/>
            <person name="Poulain J."/>
            <person name="De Berardinis V."/>
            <person name="Cruaud C."/>
            <person name="Duprat S."/>
            <person name="Brottier P."/>
            <person name="Coutanceau J.-P."/>
            <person name="Gouzy J."/>
            <person name="Parra G."/>
            <person name="Lardier G."/>
            <person name="Chapple C."/>
            <person name="McKernan K.J."/>
            <person name="McEwan P."/>
            <person name="Bosak S."/>
            <person name="Kellis M."/>
            <person name="Volff J.-N."/>
            <person name="Guigo R."/>
            <person name="Zody M.C."/>
            <person name="Mesirov J."/>
            <person name="Lindblad-Toh K."/>
            <person name="Birren B."/>
            <person name="Nusbaum C."/>
            <person name="Kahn D."/>
            <person name="Robinson-Rechavi M."/>
            <person name="Laudet V."/>
            <person name="Schachter V."/>
            <person name="Quetier F."/>
            <person name="Saurin W."/>
            <person name="Scarpelli C."/>
            <person name="Wincker P."/>
            <person name="Lander E.S."/>
            <person name="Weissenbach J."/>
            <person name="Roest Crollius H."/>
        </authorList>
    </citation>
    <scope>NUCLEOTIDE SEQUENCE [LARGE SCALE GENOMIC DNA]</scope>
</reference>
<keyword evidence="4" id="KW-0547">Nucleotide-binding</keyword>
<feature type="non-terminal residue" evidence="10">
    <location>
        <position position="1"/>
    </location>
</feature>
<evidence type="ECO:0000256" key="6">
    <source>
        <dbReference type="ARBA" id="ARBA00022840"/>
    </source>
</evidence>
<keyword evidence="6" id="KW-0067">ATP-binding</keyword>
<sequence length="28" mass="3553">RFRRGYCKGNPRKMVRTWAEKEMRNLIR</sequence>
<evidence type="ECO:0000256" key="4">
    <source>
        <dbReference type="ARBA" id="ARBA00022741"/>
    </source>
</evidence>
<evidence type="ECO:0000256" key="5">
    <source>
        <dbReference type="ARBA" id="ARBA00022777"/>
    </source>
</evidence>
<proteinExistence type="predicted"/>
<organism evidence="10">
    <name type="scientific">Tetraodon nigroviridis</name>
    <name type="common">Spotted green pufferfish</name>
    <name type="synonym">Chelonodon nigroviridis</name>
    <dbReference type="NCBI Taxonomy" id="99883"/>
    <lineage>
        <taxon>Eukaryota</taxon>
        <taxon>Metazoa</taxon>
        <taxon>Chordata</taxon>
        <taxon>Craniata</taxon>
        <taxon>Vertebrata</taxon>
        <taxon>Euteleostomi</taxon>
        <taxon>Actinopterygii</taxon>
        <taxon>Neopterygii</taxon>
        <taxon>Teleostei</taxon>
        <taxon>Neoteleostei</taxon>
        <taxon>Acanthomorphata</taxon>
        <taxon>Eupercaria</taxon>
        <taxon>Tetraodontiformes</taxon>
        <taxon>Tetradontoidea</taxon>
        <taxon>Tetraodontidae</taxon>
        <taxon>Tetraodon</taxon>
    </lineage>
</organism>
<accession>Q4RB48</accession>
<evidence type="ECO:0000313" key="10">
    <source>
        <dbReference type="EMBL" id="CAG14385.1"/>
    </source>
</evidence>
<dbReference type="EMBL" id="CAAE01022282">
    <property type="protein sequence ID" value="CAG14385.1"/>
    <property type="molecule type" value="Genomic_DNA"/>
</dbReference>
<evidence type="ECO:0000256" key="8">
    <source>
        <dbReference type="ARBA" id="ARBA00048679"/>
    </source>
</evidence>
<evidence type="ECO:0000256" key="2">
    <source>
        <dbReference type="ARBA" id="ARBA00022527"/>
    </source>
</evidence>
<dbReference type="GO" id="GO:0005524">
    <property type="term" value="F:ATP binding"/>
    <property type="evidence" value="ECO:0007669"/>
    <property type="project" value="UniProtKB-KW"/>
</dbReference>
<dbReference type="PANTHER" id="PTHR45723">
    <property type="entry name" value="SERINE/THREONINE-PROTEIN KINASE RIO1"/>
    <property type="match status" value="1"/>
</dbReference>
<dbReference type="InterPro" id="IPR018934">
    <property type="entry name" value="RIO_dom"/>
</dbReference>
<evidence type="ECO:0000256" key="3">
    <source>
        <dbReference type="ARBA" id="ARBA00022679"/>
    </source>
</evidence>
<gene>
    <name evidence="10" type="ORF">GSTENG00038661001</name>
</gene>
<dbReference type="EC" id="2.7.11.1" evidence="1"/>
<evidence type="ECO:0000256" key="7">
    <source>
        <dbReference type="ARBA" id="ARBA00047899"/>
    </source>
</evidence>
<dbReference type="InterPro" id="IPR051272">
    <property type="entry name" value="RIO-type_Ser/Thr_kinase"/>
</dbReference>
<keyword evidence="3" id="KW-0808">Transferase</keyword>
<comment type="caution">
    <text evidence="10">The sequence shown here is derived from an EMBL/GenBank/DDBJ whole genome shotgun (WGS) entry which is preliminary data.</text>
</comment>
<comment type="catalytic activity">
    <reaction evidence="8">
        <text>L-seryl-[protein] + ATP = O-phospho-L-seryl-[protein] + ADP + H(+)</text>
        <dbReference type="Rhea" id="RHEA:17989"/>
        <dbReference type="Rhea" id="RHEA-COMP:9863"/>
        <dbReference type="Rhea" id="RHEA-COMP:11604"/>
        <dbReference type="ChEBI" id="CHEBI:15378"/>
        <dbReference type="ChEBI" id="CHEBI:29999"/>
        <dbReference type="ChEBI" id="CHEBI:30616"/>
        <dbReference type="ChEBI" id="CHEBI:83421"/>
        <dbReference type="ChEBI" id="CHEBI:456216"/>
        <dbReference type="EC" id="2.7.11.1"/>
    </reaction>
</comment>
<keyword evidence="5" id="KW-0418">Kinase</keyword>
<dbReference type="AlphaFoldDB" id="Q4RB48"/>